<dbReference type="GO" id="GO:0004550">
    <property type="term" value="F:nucleoside diphosphate kinase activity"/>
    <property type="evidence" value="ECO:0000318"/>
    <property type="project" value="GO_Central"/>
</dbReference>
<dbReference type="KEGG" id="cau:Caur_2957"/>
<comment type="function">
    <text evidence="5">Catalyzes the reversible transfer of the terminal phosphate group between ATP and AMP. Plays an important role in cellular energy homeostasis and in adenine nucleotide metabolism.</text>
</comment>
<dbReference type="InterPro" id="IPR033690">
    <property type="entry name" value="Adenylat_kinase_CS"/>
</dbReference>
<organism evidence="8 9">
    <name type="scientific">Chloroflexus aurantiacus (strain ATCC 29366 / DSM 635 / J-10-fl)</name>
    <dbReference type="NCBI Taxonomy" id="324602"/>
    <lineage>
        <taxon>Bacteria</taxon>
        <taxon>Bacillati</taxon>
        <taxon>Chloroflexota</taxon>
        <taxon>Chloroflexia</taxon>
        <taxon>Chloroflexales</taxon>
        <taxon>Chloroflexineae</taxon>
        <taxon>Chloroflexaceae</taxon>
        <taxon>Chloroflexus</taxon>
    </lineage>
</organism>
<feature type="binding site" evidence="5">
    <location>
        <position position="32"/>
    </location>
    <ligand>
        <name>AMP</name>
        <dbReference type="ChEBI" id="CHEBI:456215"/>
    </ligand>
</feature>
<comment type="domain">
    <text evidence="5">Consists of three domains, a large central CORE domain and two small peripheral domains, NMPbind and LID, which undergo movements during catalysis. The LID domain closes over the site of phosphoryl transfer upon ATP binding. Assembling and dissambling the active center during each catalytic cycle provides an effective means to prevent ATP hydrolysis.</text>
</comment>
<comment type="caution">
    <text evidence="5">Lacks conserved residue(s) required for the propagation of feature annotation.</text>
</comment>
<dbReference type="Proteomes" id="UP000002008">
    <property type="component" value="Chromosome"/>
</dbReference>
<feature type="binding site" evidence="5">
    <location>
        <begin position="6"/>
        <end position="11"/>
    </location>
    <ligand>
        <name>ATP</name>
        <dbReference type="ChEBI" id="CHEBI:30616"/>
    </ligand>
</feature>
<dbReference type="PRINTS" id="PR00094">
    <property type="entry name" value="ADENYLTKNASE"/>
</dbReference>
<dbReference type="InParanoid" id="A9WG02"/>
<keyword evidence="5" id="KW-0963">Cytoplasm</keyword>
<dbReference type="InterPro" id="IPR000850">
    <property type="entry name" value="Adenylat/UMP-CMP_kin"/>
</dbReference>
<comment type="catalytic activity">
    <reaction evidence="5 7">
        <text>AMP + ATP = 2 ADP</text>
        <dbReference type="Rhea" id="RHEA:12973"/>
        <dbReference type="ChEBI" id="CHEBI:30616"/>
        <dbReference type="ChEBI" id="CHEBI:456215"/>
        <dbReference type="ChEBI" id="CHEBI:456216"/>
        <dbReference type="EC" id="2.7.4.3"/>
    </reaction>
</comment>
<dbReference type="EnsemblBacteria" id="ABY36156">
    <property type="protein sequence ID" value="ABY36156"/>
    <property type="gene ID" value="Caur_2957"/>
</dbReference>
<keyword evidence="2 5" id="KW-0545">Nucleotide biosynthesis</keyword>
<evidence type="ECO:0000256" key="2">
    <source>
        <dbReference type="ARBA" id="ARBA00022727"/>
    </source>
</evidence>
<proteinExistence type="inferred from homology"/>
<evidence type="ECO:0000313" key="8">
    <source>
        <dbReference type="EMBL" id="ABY36156.1"/>
    </source>
</evidence>
<protein>
    <recommendedName>
        <fullName evidence="5 7">Adenylate kinase</fullName>
        <shortName evidence="5">AK</shortName>
        <ecNumber evidence="5 7">2.7.4.3</ecNumber>
    </recommendedName>
    <alternativeName>
        <fullName evidence="5">ATP-AMP transphosphorylase</fullName>
    </alternativeName>
    <alternativeName>
        <fullName evidence="5">ATP:AMP phosphotransferase</fullName>
    </alternativeName>
    <alternativeName>
        <fullName evidence="5">Adenylate monophosphate kinase</fullName>
    </alternativeName>
</protein>
<comment type="similarity">
    <text evidence="5 6">Belongs to the adenylate kinase family.</text>
</comment>
<feature type="binding site" evidence="5">
    <location>
        <position position="168"/>
    </location>
    <ligand>
        <name>AMP</name>
        <dbReference type="ChEBI" id="CHEBI:456215"/>
    </ligand>
</feature>
<evidence type="ECO:0000256" key="6">
    <source>
        <dbReference type="RuleBase" id="RU003330"/>
    </source>
</evidence>
<dbReference type="AlphaFoldDB" id="A9WG02"/>
<dbReference type="CDD" id="cd01428">
    <property type="entry name" value="ADK"/>
    <property type="match status" value="1"/>
</dbReference>
<dbReference type="GO" id="GO:0005737">
    <property type="term" value="C:cytoplasm"/>
    <property type="evidence" value="ECO:0000318"/>
    <property type="project" value="GO_Central"/>
</dbReference>
<dbReference type="GO" id="GO:0004017">
    <property type="term" value="F:AMP kinase activity"/>
    <property type="evidence" value="ECO:0000318"/>
    <property type="project" value="GO_Central"/>
</dbReference>
<dbReference type="HAMAP" id="MF_00235">
    <property type="entry name" value="Adenylate_kinase_Adk"/>
    <property type="match status" value="1"/>
</dbReference>
<name>A9WG02_CHLAA</name>
<dbReference type="STRING" id="324602.Caur_2957"/>
<dbReference type="InterPro" id="IPR027417">
    <property type="entry name" value="P-loop_NTPase"/>
</dbReference>
<evidence type="ECO:0000256" key="5">
    <source>
        <dbReference type="HAMAP-Rule" id="MF_00235"/>
    </source>
</evidence>
<feature type="binding site" evidence="5">
    <location>
        <begin position="81"/>
        <end position="84"/>
    </location>
    <ligand>
        <name>AMP</name>
        <dbReference type="ChEBI" id="CHEBI:456215"/>
    </ligand>
</feature>
<dbReference type="eggNOG" id="COG0563">
    <property type="taxonomic scope" value="Bacteria"/>
</dbReference>
<dbReference type="NCBIfam" id="TIGR01351">
    <property type="entry name" value="adk"/>
    <property type="match status" value="1"/>
</dbReference>
<feature type="binding site" evidence="5">
    <location>
        <position position="196"/>
    </location>
    <ligand>
        <name>ATP</name>
        <dbReference type="ChEBI" id="CHEBI:30616"/>
    </ligand>
</feature>
<feature type="region of interest" description="NMP" evidence="5">
    <location>
        <begin position="26"/>
        <end position="55"/>
    </location>
</feature>
<dbReference type="Pfam" id="PF00406">
    <property type="entry name" value="ADK"/>
    <property type="match status" value="1"/>
</dbReference>
<reference evidence="8" key="1">
    <citation type="submission" date="2007-12" db="EMBL/GenBank/DDBJ databases">
        <title>Complete sequence of Chloroflexus aurantiacus J-10-fl.</title>
        <authorList>
            <consortium name="US DOE Joint Genome Institute"/>
            <person name="Copeland A."/>
            <person name="Lucas S."/>
            <person name="Lapidus A."/>
            <person name="Barry K."/>
            <person name="Glavina del Rio T."/>
            <person name="Hammon N."/>
            <person name="Israni S."/>
            <person name="Dalin E."/>
            <person name="Tice H."/>
            <person name="Pitluck S."/>
            <person name="Chertkov O."/>
            <person name="Brettin T."/>
            <person name="Bruce D."/>
            <person name="Detter J.C."/>
            <person name="Han C."/>
            <person name="Schmutz J."/>
            <person name="Larimer F."/>
            <person name="Land M."/>
            <person name="Hauser L."/>
            <person name="Kyrpides N."/>
            <person name="Mikhailova N."/>
            <person name="Pierson B.K."/>
            <person name="Blankenship R.E."/>
            <person name="Richardson P."/>
        </authorList>
    </citation>
    <scope>NUCLEOTIDE SEQUENCE</scope>
    <source>
        <strain evidence="8">J-10-fl</strain>
    </source>
</reference>
<accession>A9WG02</accession>
<dbReference type="HOGENOM" id="CLU_032354_1_2_0"/>
<feature type="binding site" evidence="5">
    <location>
        <position position="123"/>
    </location>
    <ligand>
        <name>ATP</name>
        <dbReference type="ChEBI" id="CHEBI:30616"/>
    </ligand>
</feature>
<comment type="subunit">
    <text evidence="5 7">Monomer.</text>
</comment>
<keyword evidence="1 5" id="KW-0808">Transferase</keyword>
<dbReference type="InterPro" id="IPR006259">
    <property type="entry name" value="Adenyl_kin_sub"/>
</dbReference>
<feature type="binding site" evidence="5">
    <location>
        <position position="88"/>
    </location>
    <ligand>
        <name>AMP</name>
        <dbReference type="ChEBI" id="CHEBI:456215"/>
    </ligand>
</feature>
<feature type="binding site" evidence="5">
    <location>
        <position position="27"/>
    </location>
    <ligand>
        <name>AMP</name>
        <dbReference type="ChEBI" id="CHEBI:456215"/>
    </ligand>
</feature>
<keyword evidence="3 5" id="KW-0547">Nucleotide-binding</keyword>
<dbReference type="SUPFAM" id="SSF52540">
    <property type="entry name" value="P-loop containing nucleoside triphosphate hydrolases"/>
    <property type="match status" value="1"/>
</dbReference>
<dbReference type="Gene3D" id="3.40.50.300">
    <property type="entry name" value="P-loop containing nucleotide triphosphate hydrolases"/>
    <property type="match status" value="1"/>
</dbReference>
<comment type="subcellular location">
    <subcellularLocation>
        <location evidence="5 7">Cytoplasm</location>
    </subcellularLocation>
</comment>
<feature type="binding site" evidence="5">
    <location>
        <position position="157"/>
    </location>
    <ligand>
        <name>AMP</name>
        <dbReference type="ChEBI" id="CHEBI:456215"/>
    </ligand>
</feature>
<evidence type="ECO:0000256" key="4">
    <source>
        <dbReference type="ARBA" id="ARBA00022777"/>
    </source>
</evidence>
<keyword evidence="5 7" id="KW-0067">ATP-binding</keyword>
<keyword evidence="4 5" id="KW-0418">Kinase</keyword>
<evidence type="ECO:0000313" key="9">
    <source>
        <dbReference type="Proteomes" id="UP000002008"/>
    </source>
</evidence>
<dbReference type="EC" id="2.7.4.3" evidence="5 7"/>
<dbReference type="PROSITE" id="PS00113">
    <property type="entry name" value="ADENYLATE_KINASE"/>
    <property type="match status" value="1"/>
</dbReference>
<sequence>MIGPPGAGKTTIAGQLAQVTGMAVIATGQQLRAEIRAQSALGRYIEPLLEQGQLAPDSVMAELMRNWLQRIPIDQDCLLDGYPRSVAQAHMLETILADLGRRVDAVIVLTLDEATIVHRLSGRRICRRDDGQDITVHIDDTAKIAQCLARGGTLVQREDDHPDVIRTRLRLYEQETAPVLNYYTGRVPVHYVNADQSPAAVVALIRDII</sequence>
<gene>
    <name evidence="5" type="primary">adk</name>
    <name evidence="8" type="ordered locus">Caur_2957</name>
</gene>
<dbReference type="GO" id="GO:0005524">
    <property type="term" value="F:ATP binding"/>
    <property type="evidence" value="ECO:0007669"/>
    <property type="project" value="UniProtKB-UniRule"/>
</dbReference>
<dbReference type="GO" id="GO:0044209">
    <property type="term" value="P:AMP salvage"/>
    <property type="evidence" value="ECO:0007669"/>
    <property type="project" value="UniProtKB-UniRule"/>
</dbReference>
<dbReference type="PANTHER" id="PTHR23359">
    <property type="entry name" value="NUCLEOTIDE KINASE"/>
    <property type="match status" value="1"/>
</dbReference>
<dbReference type="PATRIC" id="fig|324602.8.peg.3355"/>
<comment type="pathway">
    <text evidence="5">Purine metabolism; AMP biosynthesis via salvage pathway; AMP from ADP: step 1/1.</text>
</comment>
<dbReference type="UniPathway" id="UPA00588">
    <property type="reaction ID" value="UER00649"/>
</dbReference>
<evidence type="ECO:0000256" key="3">
    <source>
        <dbReference type="ARBA" id="ARBA00022741"/>
    </source>
</evidence>
<dbReference type="GO" id="GO:0009123">
    <property type="term" value="P:nucleoside monophosphate metabolic process"/>
    <property type="evidence" value="ECO:0000318"/>
    <property type="project" value="GO_Central"/>
</dbReference>
<dbReference type="EMBL" id="CP000909">
    <property type="protein sequence ID" value="ABY36156.1"/>
    <property type="molecule type" value="Genomic_DNA"/>
</dbReference>
<dbReference type="GO" id="GO:0009132">
    <property type="term" value="P:nucleoside diphosphate metabolic process"/>
    <property type="evidence" value="ECO:0000318"/>
    <property type="project" value="GO_Central"/>
</dbReference>
<evidence type="ECO:0000256" key="1">
    <source>
        <dbReference type="ARBA" id="ARBA00022679"/>
    </source>
</evidence>
<dbReference type="GO" id="GO:0005829">
    <property type="term" value="C:cytosol"/>
    <property type="evidence" value="ECO:0000318"/>
    <property type="project" value="GO_Central"/>
</dbReference>
<evidence type="ECO:0000256" key="7">
    <source>
        <dbReference type="RuleBase" id="RU003331"/>
    </source>
</evidence>
<keyword evidence="9" id="KW-1185">Reference proteome</keyword>